<keyword evidence="2" id="KW-1185">Reference proteome</keyword>
<feature type="non-terminal residue" evidence="1">
    <location>
        <position position="163"/>
    </location>
</feature>
<protein>
    <submittedName>
        <fullName evidence="1">6929_t:CDS:1</fullName>
    </submittedName>
</protein>
<name>A0ACA9QWX1_9GLOM</name>
<dbReference type="Proteomes" id="UP000789702">
    <property type="component" value="Unassembled WGS sequence"/>
</dbReference>
<proteinExistence type="predicted"/>
<feature type="non-terminal residue" evidence="1">
    <location>
        <position position="1"/>
    </location>
</feature>
<gene>
    <name evidence="1" type="ORF">DHETER_LOCUS15652</name>
</gene>
<evidence type="ECO:0000313" key="2">
    <source>
        <dbReference type="Proteomes" id="UP000789702"/>
    </source>
</evidence>
<comment type="caution">
    <text evidence="1">The sequence shown here is derived from an EMBL/GenBank/DDBJ whole genome shotgun (WGS) entry which is preliminary data.</text>
</comment>
<dbReference type="EMBL" id="CAJVPU010054835">
    <property type="protein sequence ID" value="CAG8767608.1"/>
    <property type="molecule type" value="Genomic_DNA"/>
</dbReference>
<accession>A0ACA9QWX1</accession>
<organism evidence="1 2">
    <name type="scientific">Dentiscutata heterogama</name>
    <dbReference type="NCBI Taxonomy" id="1316150"/>
    <lineage>
        <taxon>Eukaryota</taxon>
        <taxon>Fungi</taxon>
        <taxon>Fungi incertae sedis</taxon>
        <taxon>Mucoromycota</taxon>
        <taxon>Glomeromycotina</taxon>
        <taxon>Glomeromycetes</taxon>
        <taxon>Diversisporales</taxon>
        <taxon>Gigasporaceae</taxon>
        <taxon>Dentiscutata</taxon>
    </lineage>
</organism>
<evidence type="ECO:0000313" key="1">
    <source>
        <dbReference type="EMBL" id="CAG8767608.1"/>
    </source>
</evidence>
<reference evidence="1" key="1">
    <citation type="submission" date="2021-06" db="EMBL/GenBank/DDBJ databases">
        <authorList>
            <person name="Kallberg Y."/>
            <person name="Tangrot J."/>
            <person name="Rosling A."/>
        </authorList>
    </citation>
    <scope>NUCLEOTIDE SEQUENCE</scope>
    <source>
        <strain evidence="1">IL203A</strain>
    </source>
</reference>
<sequence length="163" mass="17833">KRQPQPPLLSTLKDKPLTAKSPTPSIPRSYQSSYLSPPVTRATSPTRSSYTKKHNNYHYETTSPTLSPTYSSRPPSRATSVSSHATSIEEESVALTDILQAADSLTLKNLTEQLKIFRHREFSPPSSVIKTTSRSTPGTRRQSVTTTKNSTNTTKGVKSSSAP</sequence>